<feature type="transmembrane region" description="Helical" evidence="1">
    <location>
        <begin position="198"/>
        <end position="221"/>
    </location>
</feature>
<organism evidence="2 3">
    <name type="scientific">Taibaiella lutea</name>
    <dbReference type="NCBI Taxonomy" id="2608001"/>
    <lineage>
        <taxon>Bacteria</taxon>
        <taxon>Pseudomonadati</taxon>
        <taxon>Bacteroidota</taxon>
        <taxon>Chitinophagia</taxon>
        <taxon>Chitinophagales</taxon>
        <taxon>Chitinophagaceae</taxon>
        <taxon>Taibaiella</taxon>
    </lineage>
</organism>
<keyword evidence="1" id="KW-1133">Transmembrane helix</keyword>
<evidence type="ECO:0000313" key="2">
    <source>
        <dbReference type="EMBL" id="KAA5536405.1"/>
    </source>
</evidence>
<reference evidence="2 3" key="1">
    <citation type="submission" date="2019-09" db="EMBL/GenBank/DDBJ databases">
        <title>Genome sequence and assembly of Taibaiella sp.</title>
        <authorList>
            <person name="Chhetri G."/>
        </authorList>
    </citation>
    <scope>NUCLEOTIDE SEQUENCE [LARGE SCALE GENOMIC DNA]</scope>
    <source>
        <strain evidence="2 3">KVB11</strain>
    </source>
</reference>
<protein>
    <submittedName>
        <fullName evidence="2">Uncharacterized protein</fullName>
    </submittedName>
</protein>
<proteinExistence type="predicted"/>
<dbReference type="AlphaFoldDB" id="A0A5M6CTR3"/>
<evidence type="ECO:0000313" key="3">
    <source>
        <dbReference type="Proteomes" id="UP000323632"/>
    </source>
</evidence>
<evidence type="ECO:0000256" key="1">
    <source>
        <dbReference type="SAM" id="Phobius"/>
    </source>
</evidence>
<feature type="transmembrane region" description="Helical" evidence="1">
    <location>
        <begin position="227"/>
        <end position="248"/>
    </location>
</feature>
<dbReference type="Proteomes" id="UP000323632">
    <property type="component" value="Unassembled WGS sequence"/>
</dbReference>
<keyword evidence="1" id="KW-0812">Transmembrane</keyword>
<accession>A0A5M6CTR3</accession>
<name>A0A5M6CTR3_9BACT</name>
<feature type="transmembrane region" description="Helical" evidence="1">
    <location>
        <begin position="99"/>
        <end position="121"/>
    </location>
</feature>
<feature type="transmembrane region" description="Helical" evidence="1">
    <location>
        <begin position="12"/>
        <end position="34"/>
    </location>
</feature>
<gene>
    <name evidence="2" type="ORF">F0919_01695</name>
</gene>
<feature type="transmembrane region" description="Helical" evidence="1">
    <location>
        <begin position="69"/>
        <end position="87"/>
    </location>
</feature>
<dbReference type="EMBL" id="VWSH01000001">
    <property type="protein sequence ID" value="KAA5536405.1"/>
    <property type="molecule type" value="Genomic_DNA"/>
</dbReference>
<feature type="transmembrane region" description="Helical" evidence="1">
    <location>
        <begin position="40"/>
        <end position="62"/>
    </location>
</feature>
<keyword evidence="1" id="KW-0472">Membrane</keyword>
<keyword evidence="3" id="KW-1185">Reference proteome</keyword>
<dbReference type="RefSeq" id="WP_150030976.1">
    <property type="nucleotide sequence ID" value="NZ_VWSH01000001.1"/>
</dbReference>
<sequence>MNAFSQRSSLPSSITTGLIGWIGFMFVGPLIFGFTAQPEWQFLTGLVSALVQVLVLRLAFFVLQMQRHILVGAFWGLVTAIGMYYATANLFPEMKEHNFYWLLTYAYIGAPVGGFLSYFYIDDKKIFDENGGKQPDTDFGRDAHWMEPFAFGAVAYLIAYFPFTHLDLTINVFIVGAISGVAAAGASHFSPDKWKNSFLLISLIIIVLGGLQGFLTGLLLRSYSNEFYANHLLLGASGGILTYIMTFIRGRYLANKEAAQS</sequence>
<comment type="caution">
    <text evidence="2">The sequence shown here is derived from an EMBL/GenBank/DDBJ whole genome shotgun (WGS) entry which is preliminary data.</text>
</comment>